<evidence type="ECO:0000256" key="3">
    <source>
        <dbReference type="ARBA" id="ARBA00022833"/>
    </source>
</evidence>
<dbReference type="Gene3D" id="3.90.1590.10">
    <property type="entry name" value="glutathione-dependent formaldehyde- activating enzyme (gfa)"/>
    <property type="match status" value="2"/>
</dbReference>
<dbReference type="InterPro" id="IPR011057">
    <property type="entry name" value="Mss4-like_sf"/>
</dbReference>
<dbReference type="SUPFAM" id="SSF51316">
    <property type="entry name" value="Mss4-like"/>
    <property type="match status" value="2"/>
</dbReference>
<keyword evidence="4" id="KW-0456">Lyase</keyword>
<dbReference type="EMBL" id="JAUEDM010000001">
    <property type="protein sequence ID" value="KAK3331164.1"/>
    <property type="molecule type" value="Genomic_DNA"/>
</dbReference>
<evidence type="ECO:0000313" key="6">
    <source>
        <dbReference type="EMBL" id="KAK3331164.1"/>
    </source>
</evidence>
<comment type="similarity">
    <text evidence="1">Belongs to the Gfa family.</text>
</comment>
<evidence type="ECO:0000259" key="5">
    <source>
        <dbReference type="PROSITE" id="PS51891"/>
    </source>
</evidence>
<evidence type="ECO:0000256" key="1">
    <source>
        <dbReference type="ARBA" id="ARBA00005495"/>
    </source>
</evidence>
<dbReference type="AlphaFoldDB" id="A0AAE0ITW5"/>
<reference evidence="6" key="1">
    <citation type="journal article" date="2023" name="Mol. Phylogenet. Evol.">
        <title>Genome-scale phylogeny and comparative genomics of the fungal order Sordariales.</title>
        <authorList>
            <person name="Hensen N."/>
            <person name="Bonometti L."/>
            <person name="Westerberg I."/>
            <person name="Brannstrom I.O."/>
            <person name="Guillou S."/>
            <person name="Cros-Aarteil S."/>
            <person name="Calhoun S."/>
            <person name="Haridas S."/>
            <person name="Kuo A."/>
            <person name="Mondo S."/>
            <person name="Pangilinan J."/>
            <person name="Riley R."/>
            <person name="LaButti K."/>
            <person name="Andreopoulos B."/>
            <person name="Lipzen A."/>
            <person name="Chen C."/>
            <person name="Yan M."/>
            <person name="Daum C."/>
            <person name="Ng V."/>
            <person name="Clum A."/>
            <person name="Steindorff A."/>
            <person name="Ohm R.A."/>
            <person name="Martin F."/>
            <person name="Silar P."/>
            <person name="Natvig D.O."/>
            <person name="Lalanne C."/>
            <person name="Gautier V."/>
            <person name="Ament-Velasquez S.L."/>
            <person name="Kruys A."/>
            <person name="Hutchinson M.I."/>
            <person name="Powell A.J."/>
            <person name="Barry K."/>
            <person name="Miller A.N."/>
            <person name="Grigoriev I.V."/>
            <person name="Debuchy R."/>
            <person name="Gladieux P."/>
            <person name="Hiltunen Thoren M."/>
            <person name="Johannesson H."/>
        </authorList>
    </citation>
    <scope>NUCLEOTIDE SEQUENCE</scope>
    <source>
        <strain evidence="6">CBS 118394</strain>
    </source>
</reference>
<keyword evidence="3" id="KW-0862">Zinc</keyword>
<dbReference type="GO" id="GO:0046872">
    <property type="term" value="F:metal ion binding"/>
    <property type="evidence" value="ECO:0007669"/>
    <property type="project" value="UniProtKB-KW"/>
</dbReference>
<protein>
    <submittedName>
        <fullName evidence="6">Mss4-like protein</fullName>
    </submittedName>
</protein>
<evidence type="ECO:0000313" key="7">
    <source>
        <dbReference type="Proteomes" id="UP001283341"/>
    </source>
</evidence>
<dbReference type="Proteomes" id="UP001283341">
    <property type="component" value="Unassembled WGS sequence"/>
</dbReference>
<reference evidence="6" key="2">
    <citation type="submission" date="2023-06" db="EMBL/GenBank/DDBJ databases">
        <authorList>
            <consortium name="Lawrence Berkeley National Laboratory"/>
            <person name="Haridas S."/>
            <person name="Hensen N."/>
            <person name="Bonometti L."/>
            <person name="Westerberg I."/>
            <person name="Brannstrom I.O."/>
            <person name="Guillou S."/>
            <person name="Cros-Aarteil S."/>
            <person name="Calhoun S."/>
            <person name="Kuo A."/>
            <person name="Mondo S."/>
            <person name="Pangilinan J."/>
            <person name="Riley R."/>
            <person name="Labutti K."/>
            <person name="Andreopoulos B."/>
            <person name="Lipzen A."/>
            <person name="Chen C."/>
            <person name="Yanf M."/>
            <person name="Daum C."/>
            <person name="Ng V."/>
            <person name="Clum A."/>
            <person name="Steindorff A."/>
            <person name="Ohm R."/>
            <person name="Martin F."/>
            <person name="Silar P."/>
            <person name="Natvig D."/>
            <person name="Lalanne C."/>
            <person name="Gautier V."/>
            <person name="Ament-Velasquez S.L."/>
            <person name="Kruys A."/>
            <person name="Hutchinson M.I."/>
            <person name="Powell A.J."/>
            <person name="Barry K."/>
            <person name="Miller A.N."/>
            <person name="Grigoriev I.V."/>
            <person name="Debuchy R."/>
            <person name="Gladieux P."/>
            <person name="Thoren M.H."/>
            <person name="Johannesson H."/>
        </authorList>
    </citation>
    <scope>NUCLEOTIDE SEQUENCE</scope>
    <source>
        <strain evidence="6">CBS 118394</strain>
    </source>
</reference>
<dbReference type="PROSITE" id="PS51891">
    <property type="entry name" value="CENP_V_GFA"/>
    <property type="match status" value="1"/>
</dbReference>
<dbReference type="PANTHER" id="PTHR33337">
    <property type="entry name" value="GFA DOMAIN-CONTAINING PROTEIN"/>
    <property type="match status" value="1"/>
</dbReference>
<dbReference type="Pfam" id="PF04828">
    <property type="entry name" value="GFA"/>
    <property type="match status" value="2"/>
</dbReference>
<comment type="caution">
    <text evidence="6">The sequence shown here is derived from an EMBL/GenBank/DDBJ whole genome shotgun (WGS) entry which is preliminary data.</text>
</comment>
<evidence type="ECO:0000256" key="2">
    <source>
        <dbReference type="ARBA" id="ARBA00022723"/>
    </source>
</evidence>
<gene>
    <name evidence="6" type="ORF">B0H66DRAFT_546004</name>
</gene>
<dbReference type="InterPro" id="IPR006913">
    <property type="entry name" value="CENP-V/GFA"/>
</dbReference>
<keyword evidence="7" id="KW-1185">Reference proteome</keyword>
<accession>A0AAE0ITW5</accession>
<name>A0AAE0ITW5_9PEZI</name>
<dbReference type="PANTHER" id="PTHR33337:SF32">
    <property type="entry name" value="DUF636 DOMAIN PROTEIN (AFU_ORTHOLOGUE AFUA_7G04120)"/>
    <property type="match status" value="1"/>
</dbReference>
<sequence>MATTISCLCGSSRQTVSLLSPNPWTNVSLCHCDTCRHTTGQLFVSYIGIASPSSLENLSVYSPSTSRRIYYFCATCGCHVFRRSADNPTWEVGTGVITHSPDLPSNNPPELGWHHEHVDATKDGGLSIWLGPPPPPPLTASDSDTLSASCHCQEVSFTITRPSPGISTAPKSGFSDLIHPFKTTPQSIVSNPQDIKWWLCHGNPPSKVDPDKFPTHYLSGTCACRSCRLISGFEIQSWAFIPRKNIFSPSLPNTPPKPLEFSQHPLRLKSYESSKGVLRDFCPTCGATVFWHDKWHRPDLIDVSVGLFKSPDGIRHKSWLAWFTDRVSFAEDVDLDRTGGCAEWAKRLVGELQVGMIGTET</sequence>
<feature type="domain" description="CENP-V/GFA" evidence="5">
    <location>
        <begin position="1"/>
        <end position="114"/>
    </location>
</feature>
<organism evidence="6 7">
    <name type="scientific">Apodospora peruviana</name>
    <dbReference type="NCBI Taxonomy" id="516989"/>
    <lineage>
        <taxon>Eukaryota</taxon>
        <taxon>Fungi</taxon>
        <taxon>Dikarya</taxon>
        <taxon>Ascomycota</taxon>
        <taxon>Pezizomycotina</taxon>
        <taxon>Sordariomycetes</taxon>
        <taxon>Sordariomycetidae</taxon>
        <taxon>Sordariales</taxon>
        <taxon>Lasiosphaeriaceae</taxon>
        <taxon>Apodospora</taxon>
    </lineage>
</organism>
<keyword evidence="2" id="KW-0479">Metal-binding</keyword>
<proteinExistence type="inferred from homology"/>
<evidence type="ECO:0000256" key="4">
    <source>
        <dbReference type="ARBA" id="ARBA00023239"/>
    </source>
</evidence>
<dbReference type="GO" id="GO:0016846">
    <property type="term" value="F:carbon-sulfur lyase activity"/>
    <property type="evidence" value="ECO:0007669"/>
    <property type="project" value="InterPro"/>
</dbReference>